<sequence length="121" mass="13181">MLTGLFRYGLCLILITQSAYSNSDDNCTASTCPNPRDDVATQSILRRTKRAIPAQCDVSSDEEAYTLAGSFCCDSMIPLIVDNQLSTTNGMGAISRVSKFFYISSSGDLAQRRTIPLLLKV</sequence>
<protein>
    <submittedName>
        <fullName evidence="2">Uncharacterized protein</fullName>
    </submittedName>
</protein>
<reference evidence="2 3" key="1">
    <citation type="submission" date="2014-03" db="EMBL/GenBank/DDBJ databases">
        <title>Draft genome of the hookworm Oesophagostomum dentatum.</title>
        <authorList>
            <person name="Mitreva M."/>
        </authorList>
    </citation>
    <scope>NUCLEOTIDE SEQUENCE [LARGE SCALE GENOMIC DNA]</scope>
    <source>
        <strain evidence="2 3">OD-Hann</strain>
    </source>
</reference>
<proteinExistence type="predicted"/>
<dbReference type="AlphaFoldDB" id="A0A0B1SKT2"/>
<dbReference type="OrthoDB" id="5212at2759"/>
<organism evidence="2 3">
    <name type="scientific">Oesophagostomum dentatum</name>
    <name type="common">Nodular worm</name>
    <dbReference type="NCBI Taxonomy" id="61180"/>
    <lineage>
        <taxon>Eukaryota</taxon>
        <taxon>Metazoa</taxon>
        <taxon>Ecdysozoa</taxon>
        <taxon>Nematoda</taxon>
        <taxon>Chromadorea</taxon>
        <taxon>Rhabditida</taxon>
        <taxon>Rhabditina</taxon>
        <taxon>Rhabditomorpha</taxon>
        <taxon>Strongyloidea</taxon>
        <taxon>Strongylidae</taxon>
        <taxon>Oesophagostomum</taxon>
    </lineage>
</organism>
<gene>
    <name evidence="2" type="ORF">OESDEN_16471</name>
</gene>
<dbReference type="EMBL" id="KN571606">
    <property type="protein sequence ID" value="KHJ83825.1"/>
    <property type="molecule type" value="Genomic_DNA"/>
</dbReference>
<keyword evidence="1" id="KW-0732">Signal</keyword>
<evidence type="ECO:0000313" key="2">
    <source>
        <dbReference type="EMBL" id="KHJ83825.1"/>
    </source>
</evidence>
<accession>A0A0B1SKT2</accession>
<feature type="signal peptide" evidence="1">
    <location>
        <begin position="1"/>
        <end position="21"/>
    </location>
</feature>
<evidence type="ECO:0000256" key="1">
    <source>
        <dbReference type="SAM" id="SignalP"/>
    </source>
</evidence>
<dbReference type="Proteomes" id="UP000053660">
    <property type="component" value="Unassembled WGS sequence"/>
</dbReference>
<keyword evidence="3" id="KW-1185">Reference proteome</keyword>
<evidence type="ECO:0000313" key="3">
    <source>
        <dbReference type="Proteomes" id="UP000053660"/>
    </source>
</evidence>
<feature type="chain" id="PRO_5002082546" evidence="1">
    <location>
        <begin position="22"/>
        <end position="121"/>
    </location>
</feature>
<name>A0A0B1SKT2_OESDE</name>